<dbReference type="AlphaFoldDB" id="A0A2A4GXW8"/>
<dbReference type="EMBL" id="MWUU01000006">
    <property type="protein sequence ID" value="PCF55495.1"/>
    <property type="molecule type" value="Genomic_DNA"/>
</dbReference>
<dbReference type="InterPro" id="IPR032561">
    <property type="entry name" value="DUF4930"/>
</dbReference>
<evidence type="ECO:0000256" key="1">
    <source>
        <dbReference type="SAM" id="Phobius"/>
    </source>
</evidence>
<sequence>MRIIKSLVNLFMMIVLLIALVFAALKFVPNFKNEPWNPVGNKEVYQVTDDEGYLVPLNGRRYIQSENDIFRNIPKSQMRNVFNWIDKYEFMQVNEMTRMGYDQEFLIAERDTQFILYRFGDDTMRVYTTEHDLYYDLNQLGASIQMKPLSAYQQDDDD</sequence>
<evidence type="ECO:0000313" key="2">
    <source>
        <dbReference type="EMBL" id="PCF55495.1"/>
    </source>
</evidence>
<keyword evidence="1" id="KW-0812">Transmembrane</keyword>
<dbReference type="Proteomes" id="UP000218335">
    <property type="component" value="Unassembled WGS sequence"/>
</dbReference>
<dbReference type="Pfam" id="PF16284">
    <property type="entry name" value="DUF4930"/>
    <property type="match status" value="1"/>
</dbReference>
<keyword evidence="1" id="KW-1133">Transmembrane helix</keyword>
<name>A0A2A4GXW8_9STAP</name>
<organism evidence="2 3">
    <name type="scientific">Staphylococcus delphini</name>
    <dbReference type="NCBI Taxonomy" id="53344"/>
    <lineage>
        <taxon>Bacteria</taxon>
        <taxon>Bacillati</taxon>
        <taxon>Bacillota</taxon>
        <taxon>Bacilli</taxon>
        <taxon>Bacillales</taxon>
        <taxon>Staphylococcaceae</taxon>
        <taxon>Staphylococcus</taxon>
        <taxon>Staphylococcus intermedius group</taxon>
    </lineage>
</organism>
<reference evidence="2 3" key="1">
    <citation type="journal article" date="2017" name="PLoS ONE">
        <title>Development of a real-time PCR for detection of Staphylococcus pseudintermedius using a novel automated comparison of whole-genome sequences.</title>
        <authorList>
            <person name="Verstappen K.M."/>
            <person name="Huijbregts L."/>
            <person name="Spaninks M."/>
            <person name="Wagenaar J.A."/>
            <person name="Fluit A.C."/>
            <person name="Duim B."/>
        </authorList>
    </citation>
    <scope>NUCLEOTIDE SEQUENCE [LARGE SCALE GENOMIC DNA]</scope>
    <source>
        <strain evidence="2 3">215070706401-1</strain>
    </source>
</reference>
<proteinExistence type="predicted"/>
<protein>
    <submittedName>
        <fullName evidence="2">DUF4930 domain-containing protein</fullName>
    </submittedName>
</protein>
<keyword evidence="1" id="KW-0472">Membrane</keyword>
<evidence type="ECO:0000313" key="3">
    <source>
        <dbReference type="Proteomes" id="UP000218335"/>
    </source>
</evidence>
<dbReference type="RefSeq" id="WP_096592356.1">
    <property type="nucleotide sequence ID" value="NZ_MWUU01000006.1"/>
</dbReference>
<comment type="caution">
    <text evidence="2">The sequence shown here is derived from an EMBL/GenBank/DDBJ whole genome shotgun (WGS) entry which is preliminary data.</text>
</comment>
<accession>A0A2A4GXW8</accession>
<gene>
    <name evidence="2" type="ORF">B5C08_05490</name>
</gene>
<feature type="transmembrane region" description="Helical" evidence="1">
    <location>
        <begin position="7"/>
        <end position="28"/>
    </location>
</feature>